<evidence type="ECO:0000313" key="2">
    <source>
        <dbReference type="EnsemblProtists" id="PYU1_T010273"/>
    </source>
</evidence>
<sequence length="767" mass="87019">ILRRKLVSKSDPDRLSIVIAIDCLKKLAQRLPAYQRVLDVVLCILESGFIRTNGSTLKNARGSKMYSKLQASHQAHLSIREQIAQLLSQLSDQEPLEKEALFLTFLQSNIDVLACLACSETLKYFCHHPNAEKKSFFYTMFMHQLTSDEATRVLQEITNHHIAVFRRFLHENLDAMDQILMHGSATSGTAGGCTDLKPTNPSQALFQRLIERRPTEFASILWQSPFLTAHIFQDSQSLVARILEQNIFLISQVLLQRQDVLLSLLNHTLKDSMSVLEEFLLHHPRGFADLLINRPAAVADAINANSFILTDLLRACRSTLASVMLGAPDILTYILKTTPALLTQILRDDATLLSMVFTLVPQSLSDTLEAHPEFFVDIAHRKPALVTRLFAKYPDLLMEPLEANPTLFSNFLVYHRDVLPDLSDPNFNPMLFQLESKKFEDNGTQTSANLVKLTSKLRIRETLERQRDDICNLISQYIIFANGFFSKRICSSEYCHSVGSFRQLGYDVLSKRVRSSEWRRAIDNGGRRVFATLSGDLNVPILTPSEVVKEIARLYVKKIHADADDDDKHRKRQSLVAFIKDVYLVELGFKAMATTKITRLLIEAKGSGHAQEKVRIKWFLRFANAVPAVGQKQGSCYHRVALDFYLMVLQRLIPLDQLQYRLEDEPYHACSIPHVVIQELVDEPLISRLLVNKTQRDRLLLLQIPDYTTKSTAASTSLTQNGQEDENGQFARRRRDSALSTQLPPQLQSPTQAMAMLHVDDILDAVM</sequence>
<organism evidence="2 3">
    <name type="scientific">Globisporangium ultimum (strain ATCC 200006 / CBS 805.95 / DAOM BR144)</name>
    <name type="common">Pythium ultimum</name>
    <dbReference type="NCBI Taxonomy" id="431595"/>
    <lineage>
        <taxon>Eukaryota</taxon>
        <taxon>Sar</taxon>
        <taxon>Stramenopiles</taxon>
        <taxon>Oomycota</taxon>
        <taxon>Peronosporomycetes</taxon>
        <taxon>Pythiales</taxon>
        <taxon>Pythiaceae</taxon>
        <taxon>Globisporangium</taxon>
    </lineage>
</organism>
<reference evidence="3" key="2">
    <citation type="submission" date="2010-04" db="EMBL/GenBank/DDBJ databases">
        <authorList>
            <person name="Buell R."/>
            <person name="Hamilton J."/>
            <person name="Hostetler J."/>
        </authorList>
    </citation>
    <scope>NUCLEOTIDE SEQUENCE [LARGE SCALE GENOMIC DNA]</scope>
    <source>
        <strain evidence="3">DAOM:BR144</strain>
    </source>
</reference>
<dbReference type="InParanoid" id="K3WZ74"/>
<feature type="compositionally biased region" description="Low complexity" evidence="1">
    <location>
        <begin position="738"/>
        <end position="747"/>
    </location>
</feature>
<evidence type="ECO:0000313" key="3">
    <source>
        <dbReference type="Proteomes" id="UP000019132"/>
    </source>
</evidence>
<accession>K3WZ74</accession>
<keyword evidence="3" id="KW-1185">Reference proteome</keyword>
<evidence type="ECO:0000256" key="1">
    <source>
        <dbReference type="SAM" id="MobiDB-lite"/>
    </source>
</evidence>
<reference evidence="3" key="1">
    <citation type="journal article" date="2010" name="Genome Biol.">
        <title>Genome sequence of the necrotrophic plant pathogen Pythium ultimum reveals original pathogenicity mechanisms and effector repertoire.</title>
        <authorList>
            <person name="Levesque C.A."/>
            <person name="Brouwer H."/>
            <person name="Cano L."/>
            <person name="Hamilton J.P."/>
            <person name="Holt C."/>
            <person name="Huitema E."/>
            <person name="Raffaele S."/>
            <person name="Robideau G.P."/>
            <person name="Thines M."/>
            <person name="Win J."/>
            <person name="Zerillo M.M."/>
            <person name="Beakes G.W."/>
            <person name="Boore J.L."/>
            <person name="Busam D."/>
            <person name="Dumas B."/>
            <person name="Ferriera S."/>
            <person name="Fuerstenberg S.I."/>
            <person name="Gachon C.M."/>
            <person name="Gaulin E."/>
            <person name="Govers F."/>
            <person name="Grenville-Briggs L."/>
            <person name="Horner N."/>
            <person name="Hostetler J."/>
            <person name="Jiang R.H."/>
            <person name="Johnson J."/>
            <person name="Krajaejun T."/>
            <person name="Lin H."/>
            <person name="Meijer H.J."/>
            <person name="Moore B."/>
            <person name="Morris P."/>
            <person name="Phuntmart V."/>
            <person name="Puiu D."/>
            <person name="Shetty J."/>
            <person name="Stajich J.E."/>
            <person name="Tripathy S."/>
            <person name="Wawra S."/>
            <person name="van West P."/>
            <person name="Whitty B.R."/>
            <person name="Coutinho P.M."/>
            <person name="Henrissat B."/>
            <person name="Martin F."/>
            <person name="Thomas P.D."/>
            <person name="Tyler B.M."/>
            <person name="De Vries R.P."/>
            <person name="Kamoun S."/>
            <person name="Yandell M."/>
            <person name="Tisserat N."/>
            <person name="Buell C.R."/>
        </authorList>
    </citation>
    <scope>NUCLEOTIDE SEQUENCE</scope>
    <source>
        <strain evidence="3">DAOM:BR144</strain>
    </source>
</reference>
<dbReference type="EMBL" id="GL376602">
    <property type="status" value="NOT_ANNOTATED_CDS"/>
    <property type="molecule type" value="Genomic_DNA"/>
</dbReference>
<reference evidence="2" key="3">
    <citation type="submission" date="2015-02" db="UniProtKB">
        <authorList>
            <consortium name="EnsemblProtists"/>
        </authorList>
    </citation>
    <scope>IDENTIFICATION</scope>
    <source>
        <strain evidence="2">DAOM BR144</strain>
    </source>
</reference>
<protein>
    <submittedName>
        <fullName evidence="2">Uncharacterized protein</fullName>
    </submittedName>
</protein>
<dbReference type="EnsemblProtists" id="PYU1_T010273">
    <property type="protein sequence ID" value="PYU1_T010273"/>
    <property type="gene ID" value="PYU1_G010253"/>
</dbReference>
<dbReference type="AlphaFoldDB" id="K3WZ74"/>
<dbReference type="HOGENOM" id="CLU_010201_0_0_1"/>
<proteinExistence type="predicted"/>
<dbReference type="eggNOG" id="ENOG502QSTK">
    <property type="taxonomic scope" value="Eukaryota"/>
</dbReference>
<feature type="region of interest" description="Disordered" evidence="1">
    <location>
        <begin position="713"/>
        <end position="747"/>
    </location>
</feature>
<dbReference type="VEuPathDB" id="FungiDB:PYU1_G010253"/>
<name>K3WZ74_GLOUD</name>
<dbReference type="Proteomes" id="UP000019132">
    <property type="component" value="Unassembled WGS sequence"/>
</dbReference>